<sequence>MYVEWEAPEVVSRPHPLVLVHGGGGQGSEWLTTVDGKPGWAAHFVAAGFATYVVDRPGLGRSPYHPELIGPMGSVFPYEAAVGLFAPPARAAEQTQWPFGRESGSPELDHLVAGFGPLPTDLAASQELDAARLVSLLERIGPSVLVTHSAGGPAGWLATDRTPTNVVGVAAIEPMGPPFATFPIGSLDWGLTTAPITFARRFERPDDVRDARPADLSIPSFTDKPVAVFTASASPFRDWAPATVDFLGAAGAKATWVDLQESGIVGNGHGLIFEANAHETVRPVIDWITELGS</sequence>
<dbReference type="InterPro" id="IPR050228">
    <property type="entry name" value="Carboxylesterase_BioH"/>
</dbReference>
<dbReference type="InterPro" id="IPR029058">
    <property type="entry name" value="AB_hydrolase_fold"/>
</dbReference>
<protein>
    <submittedName>
        <fullName evidence="2">Esterase</fullName>
    </submittedName>
</protein>
<dbReference type="Proteomes" id="UP001501598">
    <property type="component" value="Unassembled WGS sequence"/>
</dbReference>
<accession>A0ABP8RFN0</accession>
<evidence type="ECO:0000313" key="2">
    <source>
        <dbReference type="EMBL" id="GAA4536885.1"/>
    </source>
</evidence>
<evidence type="ECO:0000313" key="3">
    <source>
        <dbReference type="Proteomes" id="UP001501598"/>
    </source>
</evidence>
<dbReference type="SUPFAM" id="SSF53474">
    <property type="entry name" value="alpha/beta-Hydrolases"/>
    <property type="match status" value="1"/>
</dbReference>
<dbReference type="PANTHER" id="PTHR43194:SF4">
    <property type="entry name" value="AB HYDROLASE-1 DOMAIN-CONTAINING PROTEIN"/>
    <property type="match status" value="1"/>
</dbReference>
<dbReference type="Pfam" id="PF00561">
    <property type="entry name" value="Abhydrolase_1"/>
    <property type="match status" value="1"/>
</dbReference>
<comment type="caution">
    <text evidence="2">The sequence shown here is derived from an EMBL/GenBank/DDBJ whole genome shotgun (WGS) entry which is preliminary data.</text>
</comment>
<organism evidence="2 3">
    <name type="scientific">Pseudonocardia xishanensis</name>
    <dbReference type="NCBI Taxonomy" id="630995"/>
    <lineage>
        <taxon>Bacteria</taxon>
        <taxon>Bacillati</taxon>
        <taxon>Actinomycetota</taxon>
        <taxon>Actinomycetes</taxon>
        <taxon>Pseudonocardiales</taxon>
        <taxon>Pseudonocardiaceae</taxon>
        <taxon>Pseudonocardia</taxon>
    </lineage>
</organism>
<dbReference type="EMBL" id="BAABGT010000007">
    <property type="protein sequence ID" value="GAA4536885.1"/>
    <property type="molecule type" value="Genomic_DNA"/>
</dbReference>
<keyword evidence="3" id="KW-1185">Reference proteome</keyword>
<dbReference type="RefSeq" id="WP_345412125.1">
    <property type="nucleotide sequence ID" value="NZ_BAABGT010000007.1"/>
</dbReference>
<reference evidence="3" key="1">
    <citation type="journal article" date="2019" name="Int. J. Syst. Evol. Microbiol.">
        <title>The Global Catalogue of Microorganisms (GCM) 10K type strain sequencing project: providing services to taxonomists for standard genome sequencing and annotation.</title>
        <authorList>
            <consortium name="The Broad Institute Genomics Platform"/>
            <consortium name="The Broad Institute Genome Sequencing Center for Infectious Disease"/>
            <person name="Wu L."/>
            <person name="Ma J."/>
        </authorList>
    </citation>
    <scope>NUCLEOTIDE SEQUENCE [LARGE SCALE GENOMIC DNA]</scope>
    <source>
        <strain evidence="3">JCM 17906</strain>
    </source>
</reference>
<proteinExistence type="predicted"/>
<gene>
    <name evidence="2" type="ORF">GCM10023175_04400</name>
</gene>
<feature type="domain" description="AB hydrolase-1" evidence="1">
    <location>
        <begin position="16"/>
        <end position="180"/>
    </location>
</feature>
<dbReference type="InterPro" id="IPR000073">
    <property type="entry name" value="AB_hydrolase_1"/>
</dbReference>
<dbReference type="Gene3D" id="3.40.50.1820">
    <property type="entry name" value="alpha/beta hydrolase"/>
    <property type="match status" value="1"/>
</dbReference>
<name>A0ABP8RFN0_9PSEU</name>
<evidence type="ECO:0000259" key="1">
    <source>
        <dbReference type="Pfam" id="PF00561"/>
    </source>
</evidence>
<dbReference type="PANTHER" id="PTHR43194">
    <property type="entry name" value="HYDROLASE ALPHA/BETA FOLD FAMILY"/>
    <property type="match status" value="1"/>
</dbReference>